<dbReference type="EMBL" id="QCYY01002518">
    <property type="protein sequence ID" value="ROT69793.1"/>
    <property type="molecule type" value="Genomic_DNA"/>
</dbReference>
<evidence type="ECO:0000256" key="1">
    <source>
        <dbReference type="SAM" id="MobiDB-lite"/>
    </source>
</evidence>
<evidence type="ECO:0000313" key="3">
    <source>
        <dbReference type="Proteomes" id="UP000283509"/>
    </source>
</evidence>
<reference evidence="2 3" key="1">
    <citation type="submission" date="2018-04" db="EMBL/GenBank/DDBJ databases">
        <authorList>
            <person name="Zhang X."/>
            <person name="Yuan J."/>
            <person name="Li F."/>
            <person name="Xiang J."/>
        </authorList>
    </citation>
    <scope>NUCLEOTIDE SEQUENCE [LARGE SCALE GENOMIC DNA]</scope>
    <source>
        <tissue evidence="2">Muscle</tissue>
    </source>
</reference>
<keyword evidence="3" id="KW-1185">Reference proteome</keyword>
<name>A0A423T073_PENVA</name>
<dbReference type="OrthoDB" id="6366378at2759"/>
<gene>
    <name evidence="2" type="ORF">C7M84_011988</name>
</gene>
<evidence type="ECO:0000313" key="2">
    <source>
        <dbReference type="EMBL" id="ROT69793.1"/>
    </source>
</evidence>
<protein>
    <submittedName>
        <fullName evidence="2">Uncharacterized protein</fullName>
    </submittedName>
</protein>
<feature type="non-terminal residue" evidence="2">
    <location>
        <position position="1"/>
    </location>
</feature>
<feature type="region of interest" description="Disordered" evidence="1">
    <location>
        <begin position="1"/>
        <end position="46"/>
    </location>
</feature>
<accession>A0A423T073</accession>
<dbReference type="AlphaFoldDB" id="A0A423T073"/>
<feature type="region of interest" description="Disordered" evidence="1">
    <location>
        <begin position="87"/>
        <end position="121"/>
    </location>
</feature>
<reference evidence="2 3" key="2">
    <citation type="submission" date="2019-01" db="EMBL/GenBank/DDBJ databases">
        <title>The decoding of complex shrimp genome reveals the adaptation for benthos swimmer, frequently molting mechanism and breeding impact on genome.</title>
        <authorList>
            <person name="Sun Y."/>
            <person name="Gao Y."/>
            <person name="Yu Y."/>
        </authorList>
    </citation>
    <scope>NUCLEOTIDE SEQUENCE [LARGE SCALE GENOMIC DNA]</scope>
    <source>
        <tissue evidence="2">Muscle</tissue>
    </source>
</reference>
<feature type="compositionally biased region" description="Basic and acidic residues" evidence="1">
    <location>
        <begin position="88"/>
        <end position="101"/>
    </location>
</feature>
<proteinExistence type="predicted"/>
<feature type="compositionally biased region" description="Low complexity" evidence="1">
    <location>
        <begin position="26"/>
        <end position="41"/>
    </location>
</feature>
<organism evidence="2 3">
    <name type="scientific">Penaeus vannamei</name>
    <name type="common">Whiteleg shrimp</name>
    <name type="synonym">Litopenaeus vannamei</name>
    <dbReference type="NCBI Taxonomy" id="6689"/>
    <lineage>
        <taxon>Eukaryota</taxon>
        <taxon>Metazoa</taxon>
        <taxon>Ecdysozoa</taxon>
        <taxon>Arthropoda</taxon>
        <taxon>Crustacea</taxon>
        <taxon>Multicrustacea</taxon>
        <taxon>Malacostraca</taxon>
        <taxon>Eumalacostraca</taxon>
        <taxon>Eucarida</taxon>
        <taxon>Decapoda</taxon>
        <taxon>Dendrobranchiata</taxon>
        <taxon>Penaeoidea</taxon>
        <taxon>Penaeidae</taxon>
        <taxon>Penaeus</taxon>
    </lineage>
</organism>
<comment type="caution">
    <text evidence="2">The sequence shown here is derived from an EMBL/GenBank/DDBJ whole genome shotgun (WGS) entry which is preliminary data.</text>
</comment>
<dbReference type="Proteomes" id="UP000283509">
    <property type="component" value="Unassembled WGS sequence"/>
</dbReference>
<sequence length="121" mass="13274">IAEVVSDVFGSSKYSPLVPQTPEVENGAAGKNAAKGTNGAKSNSSMGQEALLALLEARVTDLCAQLDTINPELRDSIFMNCEQARSARLKEEKRQETEMRRAERKQRHLERALADPPPKPL</sequence>